<comment type="catalytic activity">
    <reaction evidence="1">
        <text>a uridine in mRNA = a pseudouridine in mRNA</text>
        <dbReference type="Rhea" id="RHEA:56644"/>
        <dbReference type="Rhea" id="RHEA-COMP:14658"/>
        <dbReference type="Rhea" id="RHEA-COMP:14659"/>
        <dbReference type="ChEBI" id="CHEBI:65314"/>
        <dbReference type="ChEBI" id="CHEBI:65315"/>
    </reaction>
</comment>
<feature type="region of interest" description="Disordered" evidence="6">
    <location>
        <begin position="1"/>
        <end position="42"/>
    </location>
</feature>
<evidence type="ECO:0000313" key="8">
    <source>
        <dbReference type="EMBL" id="PWN34223.1"/>
    </source>
</evidence>
<proteinExistence type="inferred from homology"/>
<dbReference type="Pfam" id="PF01509">
    <property type="entry name" value="TruB_N"/>
    <property type="match status" value="1"/>
</dbReference>
<gene>
    <name evidence="8" type="ORF">FA14DRAFT_161690</name>
</gene>
<sequence>MTTSTETEQVASSAKVEERTADKTDVQTKEIPNKPLKRSLESNKLPSFPVSGIFGIVKPSGPSSMQILDKLKPMLGKSKVFQSINTNQQKSRRNRRGAGTIPKIGQGGTLDPLADGVLVVGIGAGTKKLQQFLDCSKEYRTVGLLGCSTLSYDSEDPILEHKPFDQVKAEGVKEVLREFEGDLMQFPPLYSAVKIDGKRLLDYARAGEDLPRPIEARKITIHKSSLAKWQEPDQHEYNAPSKECSAEERKIAKRARRMAGLDGKQTEAEEEAAESSELTSKEQRAPAFTLDLTVSSGTYIRTIVHEVGQKLDSAAHVVKLTRTRQGPWVVPGYESSPNDTAILREAIEWEVLEKAISEYHNGESAKKRKTENGQTQATNDVQDDQDLQEWERLILERMEIC</sequence>
<name>A0A316VD97_9BASI</name>
<evidence type="ECO:0000256" key="6">
    <source>
        <dbReference type="SAM" id="MobiDB-lite"/>
    </source>
</evidence>
<accession>A0A316VD97</accession>
<dbReference type="SUPFAM" id="SSF55120">
    <property type="entry name" value="Pseudouridine synthase"/>
    <property type="match status" value="1"/>
</dbReference>
<dbReference type="InParanoid" id="A0A316VD97"/>
<dbReference type="PANTHER" id="PTHR13767">
    <property type="entry name" value="TRNA-PSEUDOURIDINE SYNTHASE"/>
    <property type="match status" value="1"/>
</dbReference>
<feature type="region of interest" description="Disordered" evidence="6">
    <location>
        <begin position="362"/>
        <end position="383"/>
    </location>
</feature>
<dbReference type="GeneID" id="37021019"/>
<reference evidence="8 9" key="1">
    <citation type="journal article" date="2018" name="Mol. Biol. Evol.">
        <title>Broad Genomic Sampling Reveals a Smut Pathogenic Ancestry of the Fungal Clade Ustilaginomycotina.</title>
        <authorList>
            <person name="Kijpornyongpan T."/>
            <person name="Mondo S.J."/>
            <person name="Barry K."/>
            <person name="Sandor L."/>
            <person name="Lee J."/>
            <person name="Lipzen A."/>
            <person name="Pangilinan J."/>
            <person name="LaButti K."/>
            <person name="Hainaut M."/>
            <person name="Henrissat B."/>
            <person name="Grigoriev I.V."/>
            <person name="Spatafora J.W."/>
            <person name="Aime M.C."/>
        </authorList>
    </citation>
    <scope>NUCLEOTIDE SEQUENCE [LARGE SCALE GENOMIC DNA]</scope>
    <source>
        <strain evidence="8 9">MCA 3882</strain>
    </source>
</reference>
<keyword evidence="5" id="KW-0413">Isomerase</keyword>
<feature type="domain" description="Pseudouridine synthase II N-terminal" evidence="7">
    <location>
        <begin position="101"/>
        <end position="233"/>
    </location>
</feature>
<dbReference type="FunCoup" id="A0A316VD97">
    <property type="interactions" value="365"/>
</dbReference>
<evidence type="ECO:0000256" key="2">
    <source>
        <dbReference type="ARBA" id="ARBA00008999"/>
    </source>
</evidence>
<dbReference type="GO" id="GO:0160148">
    <property type="term" value="F:tRNA pseudouridine(55) synthase activity"/>
    <property type="evidence" value="ECO:0007669"/>
    <property type="project" value="UniProtKB-EC"/>
</dbReference>
<dbReference type="InterPro" id="IPR002501">
    <property type="entry name" value="PsdUridine_synth_N"/>
</dbReference>
<dbReference type="RefSeq" id="XP_025354525.1">
    <property type="nucleotide sequence ID" value="XM_025499238.1"/>
</dbReference>
<keyword evidence="4" id="KW-0819">tRNA processing</keyword>
<dbReference type="EMBL" id="KZ819604">
    <property type="protein sequence ID" value="PWN34223.1"/>
    <property type="molecule type" value="Genomic_DNA"/>
</dbReference>
<feature type="region of interest" description="Disordered" evidence="6">
    <location>
        <begin position="255"/>
        <end position="284"/>
    </location>
</feature>
<dbReference type="AlphaFoldDB" id="A0A316VD97"/>
<evidence type="ECO:0000259" key="7">
    <source>
        <dbReference type="Pfam" id="PF01509"/>
    </source>
</evidence>
<evidence type="ECO:0000256" key="4">
    <source>
        <dbReference type="ARBA" id="ARBA00022694"/>
    </source>
</evidence>
<dbReference type="InterPro" id="IPR014780">
    <property type="entry name" value="tRNA_psdUridine_synth_TruB"/>
</dbReference>
<feature type="compositionally biased region" description="Polar residues" evidence="6">
    <location>
        <begin position="1"/>
        <end position="12"/>
    </location>
</feature>
<dbReference type="HAMAP" id="MF_01080">
    <property type="entry name" value="TruB_bact"/>
    <property type="match status" value="1"/>
</dbReference>
<dbReference type="GO" id="GO:0003723">
    <property type="term" value="F:RNA binding"/>
    <property type="evidence" value="ECO:0007669"/>
    <property type="project" value="InterPro"/>
</dbReference>
<dbReference type="PANTHER" id="PTHR13767:SF2">
    <property type="entry name" value="PSEUDOURIDYLATE SYNTHASE TRUB1"/>
    <property type="match status" value="1"/>
</dbReference>
<evidence type="ECO:0000256" key="5">
    <source>
        <dbReference type="ARBA" id="ARBA00023235"/>
    </source>
</evidence>
<dbReference type="STRING" id="1280837.A0A316VD97"/>
<dbReference type="GO" id="GO:0005634">
    <property type="term" value="C:nucleus"/>
    <property type="evidence" value="ECO:0007669"/>
    <property type="project" value="TreeGrafter"/>
</dbReference>
<protein>
    <recommendedName>
        <fullName evidence="3">tRNA pseudouridine(55) synthase</fullName>
        <ecNumber evidence="3">5.4.99.25</ecNumber>
    </recommendedName>
</protein>
<dbReference type="Proteomes" id="UP000245771">
    <property type="component" value="Unassembled WGS sequence"/>
</dbReference>
<dbReference type="EC" id="5.4.99.25" evidence="3"/>
<dbReference type="OrthoDB" id="9995526at2759"/>
<dbReference type="Gene3D" id="3.30.2350.10">
    <property type="entry name" value="Pseudouridine synthase"/>
    <property type="match status" value="1"/>
</dbReference>
<evidence type="ECO:0000256" key="3">
    <source>
        <dbReference type="ARBA" id="ARBA00012787"/>
    </source>
</evidence>
<organism evidence="8 9">
    <name type="scientific">Meira miltonrushii</name>
    <dbReference type="NCBI Taxonomy" id="1280837"/>
    <lineage>
        <taxon>Eukaryota</taxon>
        <taxon>Fungi</taxon>
        <taxon>Dikarya</taxon>
        <taxon>Basidiomycota</taxon>
        <taxon>Ustilaginomycotina</taxon>
        <taxon>Exobasidiomycetes</taxon>
        <taxon>Exobasidiales</taxon>
        <taxon>Brachybasidiaceae</taxon>
        <taxon>Meira</taxon>
    </lineage>
</organism>
<evidence type="ECO:0000313" key="9">
    <source>
        <dbReference type="Proteomes" id="UP000245771"/>
    </source>
</evidence>
<evidence type="ECO:0000256" key="1">
    <source>
        <dbReference type="ARBA" id="ARBA00001166"/>
    </source>
</evidence>
<keyword evidence="9" id="KW-1185">Reference proteome</keyword>
<feature type="region of interest" description="Disordered" evidence="6">
    <location>
        <begin position="85"/>
        <end position="104"/>
    </location>
</feature>
<dbReference type="GO" id="GO:0006400">
    <property type="term" value="P:tRNA modification"/>
    <property type="evidence" value="ECO:0007669"/>
    <property type="project" value="TreeGrafter"/>
</dbReference>
<dbReference type="InterPro" id="IPR020103">
    <property type="entry name" value="PsdUridine_synth_cat_dom_sf"/>
</dbReference>
<comment type="similarity">
    <text evidence="2">Belongs to the pseudouridine synthase TruB family.</text>
</comment>
<feature type="compositionally biased region" description="Basic and acidic residues" evidence="6">
    <location>
        <begin position="15"/>
        <end position="32"/>
    </location>
</feature>
<dbReference type="GO" id="GO:1990481">
    <property type="term" value="P:mRNA pseudouridine synthesis"/>
    <property type="evidence" value="ECO:0007669"/>
    <property type="project" value="TreeGrafter"/>
</dbReference>